<keyword evidence="20" id="KW-1185">Reference proteome</keyword>
<keyword evidence="12 15" id="KW-0413">Isomerase</keyword>
<dbReference type="Gene3D" id="3.40.50.300">
    <property type="entry name" value="P-loop containing nucleotide triphosphate hydrolases"/>
    <property type="match status" value="2"/>
</dbReference>
<comment type="catalytic activity">
    <reaction evidence="14 15">
        <text>ATP + H2O = ADP + phosphate + H(+)</text>
        <dbReference type="Rhea" id="RHEA:13065"/>
        <dbReference type="ChEBI" id="CHEBI:15377"/>
        <dbReference type="ChEBI" id="CHEBI:15378"/>
        <dbReference type="ChEBI" id="CHEBI:30616"/>
        <dbReference type="ChEBI" id="CHEBI:43474"/>
        <dbReference type="ChEBI" id="CHEBI:456216"/>
        <dbReference type="EC" id="5.6.2.4"/>
    </reaction>
</comment>
<feature type="binding site" evidence="15">
    <location>
        <position position="917"/>
    </location>
    <ligand>
        <name>Mg(2+)</name>
        <dbReference type="ChEBI" id="CHEBI:18420"/>
    </ligand>
</feature>
<dbReference type="GO" id="GO:0008854">
    <property type="term" value="F:exodeoxyribonuclease V activity"/>
    <property type="evidence" value="ECO:0007669"/>
    <property type="project" value="UniProtKB-EC"/>
</dbReference>
<keyword evidence="5 15" id="KW-0378">Hydrolase</keyword>
<evidence type="ECO:0000256" key="1">
    <source>
        <dbReference type="ARBA" id="ARBA00022722"/>
    </source>
</evidence>
<dbReference type="EC" id="5.6.2.4" evidence="15"/>
<dbReference type="Pfam" id="PF00580">
    <property type="entry name" value="UvrD-helicase"/>
    <property type="match status" value="1"/>
</dbReference>
<dbReference type="AlphaFoldDB" id="A0A419S4D3"/>
<keyword evidence="9 15" id="KW-0460">Magnesium</keyword>
<dbReference type="Gene3D" id="1.10.3170.10">
    <property type="entry name" value="Recbcd, chain B, domain 2"/>
    <property type="match status" value="1"/>
</dbReference>
<keyword evidence="4 15" id="KW-0227">DNA damage</keyword>
<dbReference type="SUPFAM" id="SSF52980">
    <property type="entry name" value="Restriction endonuclease-like"/>
    <property type="match status" value="1"/>
</dbReference>
<keyword evidence="1 15" id="KW-0540">Nuclease</keyword>
<dbReference type="InterPro" id="IPR000212">
    <property type="entry name" value="DNA_helicase_UvrD/REP"/>
</dbReference>
<evidence type="ECO:0000256" key="6">
    <source>
        <dbReference type="ARBA" id="ARBA00022806"/>
    </source>
</evidence>
<feature type="domain" description="UvrD-like helicase ATP-binding" evidence="17">
    <location>
        <begin position="7"/>
        <end position="443"/>
    </location>
</feature>
<dbReference type="Proteomes" id="UP000283433">
    <property type="component" value="Unassembled WGS sequence"/>
</dbReference>
<sequence>MGLNDMNTKFKNFDASTVDLAGSNLIEASAGTGKTYSIAILVLRLLLEKQINIREILMVTFTKAAVAELEERIRLFVRTAQKAAQGESVKDGNITQIVENARNAGNPVNQLLEEAVAFLDETAVLTIHSFCQQTLNEFAFETQQLFNVELMQDEAQLIADECNKFWRKYVSTIPTPALGLFHKAKLSKSQIQSVVKSHSSGTKYYHYQPDKDYTTNADDYAQIADEAAKLHEAIVTFEQKIFDEVKLRRGEIEEACAGQKHLTNWFIPYQDEDTFLKALAFNRTKTTLNKMPCAAHFLELIDELELLKAEKEAFIRKHINILICNGINQISESVTFYKSRYSQVSFDDLIAKLHVALVQKDNDSLVARLQEKYKAVFIDEFQDTDRLQYEIFDKAFGKNTILFYIGDPKQSIYAWRKADVQTYFRAKNAVDNLYGMNQNYRSSARMIAAMNIFFKPKPDTDTFNFGDAPAEKRIDYIAVEAPENTQKGNLLANGEPIAPIQISVSKNKGIIQQSLVAQIAKILDNDTFQLETNGIKRKVLPKDIGILVRKNSEGIAIKNVLSAYGIQAVTINDGKVLQTQEAQYLLYLLQAIIDINRANINKALLSPFTAFKVEEILALNSDLIIELFKNYKSLWEKDGIYTALKTWIKDFAIEEKLLKNAELNGERTVTNLNQLIELLHKTQNRKNLNSLELISWLKRGIEGMETEGDEFEQRIESDEDAIKIVTIHKSKGLEYNIVFIPSLDFLREPPKDFNYNFRDESGNYISGAKHDLSADEQEETLKQVEQENRRLIYVAITRAVSQCYIYKSTASYYKGSSMEFFIKELDGIQTNLIQFVDEQQVPEGYRYRATALKPGEKPLRPIKFTLLDSNWHKLSYSALRADHPISTKNKSNTEKSEYDDFIFNQLRRGAKTGNMLHFIFENIHFNNPQKWADVIEEAIKRFVPQQQEYYAPMLNTLLENVLNAPILLGDRAFKLSDVNTFKCIHEFEFDFLLDEFLPAQLSQLSTDAAQIAIRPWTRAKGLMNGKIDLFFEHDGKYYVLDWKSNYLGDRLEDYDTEQLSEAMNENNYHLQYLIYSLAVRKYLESRIPNFNFDRQFGGVIYLFVRGMRSASNTGVFTAKPSWTLINKLDKLLNSVAV</sequence>
<dbReference type="InterPro" id="IPR004586">
    <property type="entry name" value="RecB"/>
</dbReference>
<keyword evidence="2 15" id="KW-0479">Metal-binding</keyword>
<dbReference type="InterPro" id="IPR027417">
    <property type="entry name" value="P-loop_NTPase"/>
</dbReference>
<evidence type="ECO:0000256" key="4">
    <source>
        <dbReference type="ARBA" id="ARBA00022763"/>
    </source>
</evidence>
<evidence type="ECO:0000256" key="7">
    <source>
        <dbReference type="ARBA" id="ARBA00022839"/>
    </source>
</evidence>
<keyword evidence="10 15" id="KW-0238">DNA-binding</keyword>
<dbReference type="InterPro" id="IPR014016">
    <property type="entry name" value="UvrD-like_ATP-bd"/>
</dbReference>
<dbReference type="Gene3D" id="1.10.486.10">
    <property type="entry name" value="PCRA, domain 4"/>
    <property type="match status" value="1"/>
</dbReference>
<dbReference type="InterPro" id="IPR011335">
    <property type="entry name" value="Restrct_endonuc-II-like"/>
</dbReference>
<evidence type="ECO:0000256" key="15">
    <source>
        <dbReference type="HAMAP-Rule" id="MF_01485"/>
    </source>
</evidence>
<evidence type="ECO:0000256" key="11">
    <source>
        <dbReference type="ARBA" id="ARBA00023204"/>
    </source>
</evidence>
<feature type="active site" description="For nuclease activity" evidence="15">
    <location>
        <position position="1041"/>
    </location>
</feature>
<keyword evidence="11 15" id="KW-0234">DNA repair</keyword>
<dbReference type="OrthoDB" id="9810135at2"/>
<evidence type="ECO:0000256" key="14">
    <source>
        <dbReference type="ARBA" id="ARBA00048988"/>
    </source>
</evidence>
<dbReference type="GO" id="GO:0003677">
    <property type="term" value="F:DNA binding"/>
    <property type="evidence" value="ECO:0007669"/>
    <property type="project" value="UniProtKB-UniRule"/>
</dbReference>
<comment type="function">
    <text evidence="15">A helicase/nuclease that prepares dsDNA breaks (DSB) for recombinational DNA repair. Binds to DSBs and unwinds DNA via a highly rapid and processive ATP-dependent bidirectional helicase activity. Unwinds dsDNA until it encounters a Chi (crossover hotspot instigator) sequence from the 3' direction. Cuts ssDNA a few nucleotides 3' to the Chi site. The properties and activities of the enzyme are changed at Chi. The Chi-altered holoenzyme produces a long 3'-ssDNA overhang and facilitates RecA-binding to the ssDNA for homologous DNA recombination and repair. Holoenzyme degrades any linearized DNA that is unable to undergo homologous recombination. In the holoenzyme this subunit contributes ATPase, 3'-5' helicase, exonuclease activity and loads RecA onto ssDNA.</text>
</comment>
<dbReference type="GO" id="GO:0000724">
    <property type="term" value="P:double-strand break repair via homologous recombination"/>
    <property type="evidence" value="ECO:0007669"/>
    <property type="project" value="UniProtKB-UniRule"/>
</dbReference>
<comment type="caution">
    <text evidence="19">The sequence shown here is derived from an EMBL/GenBank/DDBJ whole genome shotgun (WGS) entry which is preliminary data.</text>
</comment>
<comment type="domain">
    <text evidence="15">The N-terminal DNA-binding domain is a ssDNA-dependent ATPase and has ATP-dependent 3'-5' helicase function. This domain interacts with RecC.</text>
</comment>
<feature type="binding site" evidence="15">
    <location>
        <position position="1041"/>
    </location>
    <ligand>
        <name>Mg(2+)</name>
        <dbReference type="ChEBI" id="CHEBI:18420"/>
    </ligand>
</feature>
<dbReference type="EMBL" id="MBTA01000026">
    <property type="protein sequence ID" value="RKD14513.1"/>
    <property type="molecule type" value="Genomic_DNA"/>
</dbReference>
<organism evidence="19 20">
    <name type="scientific">Pelobium manganitolerans</name>
    <dbReference type="NCBI Taxonomy" id="1842495"/>
    <lineage>
        <taxon>Bacteria</taxon>
        <taxon>Pseudomonadati</taxon>
        <taxon>Bacteroidota</taxon>
        <taxon>Sphingobacteriia</taxon>
        <taxon>Sphingobacteriales</taxon>
        <taxon>Sphingobacteriaceae</taxon>
        <taxon>Pelobium</taxon>
    </lineage>
</organism>
<dbReference type="GO" id="GO:0009338">
    <property type="term" value="C:exodeoxyribonuclease V complex"/>
    <property type="evidence" value="ECO:0007669"/>
    <property type="project" value="TreeGrafter"/>
</dbReference>
<comment type="catalytic activity">
    <reaction evidence="13 15">
        <text>Couples ATP hydrolysis with the unwinding of duplex DNA by translocating in the 3'-5' direction.</text>
        <dbReference type="EC" id="5.6.2.4"/>
    </reaction>
</comment>
<comment type="similarity">
    <text evidence="15">Belongs to the helicase family. UvrD subfamily.</text>
</comment>
<evidence type="ECO:0000256" key="3">
    <source>
        <dbReference type="ARBA" id="ARBA00022741"/>
    </source>
</evidence>
<name>A0A419S4D3_9SPHI</name>
<keyword evidence="8 15" id="KW-0067">ATP-binding</keyword>
<dbReference type="SUPFAM" id="SSF52540">
    <property type="entry name" value="P-loop containing nucleoside triphosphate hydrolases"/>
    <property type="match status" value="1"/>
</dbReference>
<dbReference type="PROSITE" id="PS51217">
    <property type="entry name" value="UVRD_HELICASE_CTER"/>
    <property type="match status" value="1"/>
</dbReference>
<comment type="catalytic activity">
    <reaction evidence="15">
        <text>Exonucleolytic cleavage (in the presence of ATP) in either 5'- to 3'- or 3'- to 5'-direction to yield 5'-phosphooligonucleotides.</text>
        <dbReference type="EC" id="3.1.11.5"/>
    </reaction>
</comment>
<comment type="domain">
    <text evidence="15">The C-terminal domain has nuclease activity and interacts with RecD. It interacts with RecA, facilitating its loading onto ssDNA.</text>
</comment>
<dbReference type="PROSITE" id="PS51198">
    <property type="entry name" value="UVRD_HELICASE_ATP_BIND"/>
    <property type="match status" value="1"/>
</dbReference>
<evidence type="ECO:0000256" key="16">
    <source>
        <dbReference type="PROSITE-ProRule" id="PRU00560"/>
    </source>
</evidence>
<dbReference type="GO" id="GO:0005829">
    <property type="term" value="C:cytosol"/>
    <property type="evidence" value="ECO:0007669"/>
    <property type="project" value="TreeGrafter"/>
</dbReference>
<dbReference type="InterPro" id="IPR014017">
    <property type="entry name" value="DNA_helicase_UvrD-like_C"/>
</dbReference>
<dbReference type="Pfam" id="PF13361">
    <property type="entry name" value="UvrD_C"/>
    <property type="match status" value="1"/>
</dbReference>
<dbReference type="CDD" id="cd22352">
    <property type="entry name" value="RecB_C-like"/>
    <property type="match status" value="1"/>
</dbReference>
<evidence type="ECO:0000259" key="18">
    <source>
        <dbReference type="PROSITE" id="PS51217"/>
    </source>
</evidence>
<keyword evidence="3 15" id="KW-0547">Nucleotide-binding</keyword>
<proteinExistence type="inferred from homology"/>
<dbReference type="GO" id="GO:0000287">
    <property type="term" value="F:magnesium ion binding"/>
    <property type="evidence" value="ECO:0007669"/>
    <property type="project" value="UniProtKB-UniRule"/>
</dbReference>
<accession>A0A419S4D3</accession>
<dbReference type="Gene3D" id="3.90.320.10">
    <property type="match status" value="1"/>
</dbReference>
<evidence type="ECO:0000313" key="19">
    <source>
        <dbReference type="EMBL" id="RKD14513.1"/>
    </source>
</evidence>
<evidence type="ECO:0000259" key="17">
    <source>
        <dbReference type="PROSITE" id="PS51198"/>
    </source>
</evidence>
<keyword evidence="6 15" id="KW-0347">Helicase</keyword>
<dbReference type="GO" id="GO:0005524">
    <property type="term" value="F:ATP binding"/>
    <property type="evidence" value="ECO:0007669"/>
    <property type="project" value="UniProtKB-UniRule"/>
</dbReference>
<evidence type="ECO:0000313" key="20">
    <source>
        <dbReference type="Proteomes" id="UP000283433"/>
    </source>
</evidence>
<dbReference type="EC" id="3.1.11.5" evidence="15"/>
<feature type="binding site" evidence="16">
    <location>
        <begin position="28"/>
        <end position="35"/>
    </location>
    <ligand>
        <name>ATP</name>
        <dbReference type="ChEBI" id="CHEBI:30616"/>
    </ligand>
</feature>
<dbReference type="HAMAP" id="MF_01485">
    <property type="entry name" value="RecB"/>
    <property type="match status" value="1"/>
</dbReference>
<feature type="domain" description="UvrD-like helicase C-terminal" evidence="18">
    <location>
        <begin position="469"/>
        <end position="732"/>
    </location>
</feature>
<reference evidence="19 20" key="1">
    <citation type="submission" date="2016-07" db="EMBL/GenBank/DDBJ databases">
        <title>Genome of Pelobium manganitolerans.</title>
        <authorList>
            <person name="Wu S."/>
            <person name="Wang G."/>
        </authorList>
    </citation>
    <scope>NUCLEOTIDE SEQUENCE [LARGE SCALE GENOMIC DNA]</scope>
    <source>
        <strain evidence="19 20">YS-25</strain>
    </source>
</reference>
<evidence type="ECO:0000256" key="2">
    <source>
        <dbReference type="ARBA" id="ARBA00022723"/>
    </source>
</evidence>
<feature type="binding site" evidence="15">
    <location>
        <position position="1028"/>
    </location>
    <ligand>
        <name>Mg(2+)</name>
        <dbReference type="ChEBI" id="CHEBI:18420"/>
    </ligand>
</feature>
<dbReference type="PANTHER" id="PTHR11070:SF23">
    <property type="entry name" value="RECBCD ENZYME SUBUNIT RECB"/>
    <property type="match status" value="1"/>
</dbReference>
<evidence type="ECO:0000256" key="12">
    <source>
        <dbReference type="ARBA" id="ARBA00023235"/>
    </source>
</evidence>
<evidence type="ECO:0000256" key="5">
    <source>
        <dbReference type="ARBA" id="ARBA00022801"/>
    </source>
</evidence>
<evidence type="ECO:0000256" key="10">
    <source>
        <dbReference type="ARBA" id="ARBA00023125"/>
    </source>
</evidence>
<gene>
    <name evidence="15" type="primary">recB</name>
    <name evidence="19" type="ORF">BCY91_08570</name>
</gene>
<protein>
    <recommendedName>
        <fullName evidence="15">RecBCD enzyme subunit RecB</fullName>
        <ecNumber evidence="15">3.1.11.5</ecNumber>
        <ecNumber evidence="15">5.6.2.4</ecNumber>
    </recommendedName>
    <alternativeName>
        <fullName evidence="15">DNA 3'-5' helicase subunit RecB</fullName>
    </alternativeName>
    <alternativeName>
        <fullName evidence="15">Exonuclease V subunit RecB</fullName>
        <shortName evidence="15">ExoV subunit RecB</shortName>
    </alternativeName>
    <alternativeName>
        <fullName evidence="15">Helicase/nuclease RecBCD subunit RecB</fullName>
    </alternativeName>
</protein>
<feature type="region of interest" description="Nuclease activity, interacts with RecD and RecA" evidence="15">
    <location>
        <begin position="870"/>
        <end position="1137"/>
    </location>
</feature>
<comment type="miscellaneous">
    <text evidence="15">In the RecBCD complex, RecB has a slow 3'-5' helicase, an exonuclease activity and loads RecA onto ssDNA, RecD has a fast 5'-3' helicase activity, while RecC stimulates the ATPase and processivity of the RecB helicase and contributes to recognition of the Chi site.</text>
</comment>
<dbReference type="GO" id="GO:0043138">
    <property type="term" value="F:3'-5' DNA helicase activity"/>
    <property type="evidence" value="ECO:0007669"/>
    <property type="project" value="UniProtKB-UniRule"/>
</dbReference>
<comment type="cofactor">
    <cofactor evidence="15">
        <name>Mg(2+)</name>
        <dbReference type="ChEBI" id="CHEBI:18420"/>
    </cofactor>
    <text evidence="15">Binds 1 Mg(2+) ion per subunit.</text>
</comment>
<dbReference type="GO" id="GO:0016887">
    <property type="term" value="F:ATP hydrolysis activity"/>
    <property type="evidence" value="ECO:0007669"/>
    <property type="project" value="RHEA"/>
</dbReference>
<keyword evidence="7 15" id="KW-0269">Exonuclease</keyword>
<evidence type="ECO:0000256" key="13">
    <source>
        <dbReference type="ARBA" id="ARBA00034617"/>
    </source>
</evidence>
<dbReference type="NCBIfam" id="TIGR00609">
    <property type="entry name" value="recB"/>
    <property type="match status" value="1"/>
</dbReference>
<evidence type="ECO:0000256" key="8">
    <source>
        <dbReference type="ARBA" id="ARBA00022840"/>
    </source>
</evidence>
<dbReference type="PANTHER" id="PTHR11070">
    <property type="entry name" value="UVRD / RECB / PCRA DNA HELICASE FAMILY MEMBER"/>
    <property type="match status" value="1"/>
</dbReference>
<evidence type="ECO:0000256" key="9">
    <source>
        <dbReference type="ARBA" id="ARBA00022842"/>
    </source>
</evidence>
<comment type="subunit">
    <text evidence="15">Heterotrimer of RecB, RecC and RecD. All subunits contribute to DNA-binding. Interacts with RecA.</text>
</comment>
<feature type="region of interest" description="DNA-binding and helicase activity, interacts with RecC" evidence="15">
    <location>
        <begin position="1"/>
        <end position="868"/>
    </location>
</feature>
<dbReference type="InterPro" id="IPR011604">
    <property type="entry name" value="PDDEXK-like_dom_sf"/>
</dbReference>